<organism evidence="1 2">
    <name type="scientific">Bradyrhizobium australiense</name>
    <dbReference type="NCBI Taxonomy" id="2721161"/>
    <lineage>
        <taxon>Bacteria</taxon>
        <taxon>Pseudomonadati</taxon>
        <taxon>Pseudomonadota</taxon>
        <taxon>Alphaproteobacteria</taxon>
        <taxon>Hyphomicrobiales</taxon>
        <taxon>Nitrobacteraceae</taxon>
        <taxon>Bradyrhizobium</taxon>
    </lineage>
</organism>
<dbReference type="SUPFAM" id="SSF81301">
    <property type="entry name" value="Nucleotidyltransferase"/>
    <property type="match status" value="1"/>
</dbReference>
<dbReference type="AlphaFoldDB" id="A0A7Y4GRZ2"/>
<dbReference type="Proteomes" id="UP000544122">
    <property type="component" value="Unassembled WGS sequence"/>
</dbReference>
<evidence type="ECO:0000313" key="1">
    <source>
        <dbReference type="EMBL" id="NOJ40895.1"/>
    </source>
</evidence>
<evidence type="ECO:0000313" key="2">
    <source>
        <dbReference type="Proteomes" id="UP000544122"/>
    </source>
</evidence>
<accession>A0A7Y4GRZ2</accession>
<dbReference type="GO" id="GO:0016740">
    <property type="term" value="F:transferase activity"/>
    <property type="evidence" value="ECO:0007669"/>
    <property type="project" value="UniProtKB-KW"/>
</dbReference>
<reference evidence="1 2" key="1">
    <citation type="submission" date="2020-03" db="EMBL/GenBank/DDBJ databases">
        <title>Bradyrhizobium diversity isolated from nodules of Indigofera sp.</title>
        <authorList>
            <person name="Klepa M."/>
            <person name="Helene L."/>
            <person name="Hungria M."/>
        </authorList>
    </citation>
    <scope>NUCLEOTIDE SEQUENCE [LARGE SCALE GENOMIC DNA]</scope>
    <source>
        <strain evidence="1 2">WSM 1791</strain>
    </source>
</reference>
<keyword evidence="1" id="KW-0808">Transferase</keyword>
<proteinExistence type="predicted"/>
<sequence>MPFTVPESFAKLRSNLEITFPQATTVSTRQQGVRATIADGFKIIEDFLTGSYIRSTMISPLKEADVDIFVALDPSYYRHYNGQNGGQRGLLDYMRRTLLKTYTSTPDISRNGQAVTIRFSDFVVDVVVGFQRLGGGYIIANANNNQWLETDPKKHVEIMATANKAHKGNLVPIIKMLKSWNKSHSYLLRSFHIEVLALEVFQNVTITDYPSGIRFFFDRAQARVTEQNLDPAGFGDDIGRYLNSQEKVHEVIDRLQTGFKQAVKAEKYAAAGDPISAIAQWRKIMPNHFPAYG</sequence>
<protein>
    <submittedName>
        <fullName evidence="1">Nucleotidyltransferase</fullName>
    </submittedName>
</protein>
<dbReference type="RefSeq" id="WP_171580121.1">
    <property type="nucleotide sequence ID" value="NZ_JAAVLX010000004.1"/>
</dbReference>
<comment type="caution">
    <text evidence="1">The sequence shown here is derived from an EMBL/GenBank/DDBJ whole genome shotgun (WGS) entry which is preliminary data.</text>
</comment>
<dbReference type="Pfam" id="PF18144">
    <property type="entry name" value="SMODS"/>
    <property type="match status" value="1"/>
</dbReference>
<dbReference type="Gene3D" id="3.30.460.10">
    <property type="entry name" value="Beta Polymerase, domain 2"/>
    <property type="match status" value="1"/>
</dbReference>
<gene>
    <name evidence="1" type="ORF">HCN58_15000</name>
</gene>
<keyword evidence="2" id="KW-1185">Reference proteome</keyword>
<name>A0A7Y4GRZ2_9BRAD</name>
<dbReference type="EMBL" id="JAAVLX010000004">
    <property type="protein sequence ID" value="NOJ40895.1"/>
    <property type="molecule type" value="Genomic_DNA"/>
</dbReference>
<dbReference type="InterPro" id="IPR043519">
    <property type="entry name" value="NT_sf"/>
</dbReference>